<dbReference type="PANTHER" id="PTHR35007">
    <property type="entry name" value="INTEGRAL MEMBRANE PROTEIN-RELATED"/>
    <property type="match status" value="1"/>
</dbReference>
<evidence type="ECO:0000256" key="3">
    <source>
        <dbReference type="ARBA" id="ARBA00022692"/>
    </source>
</evidence>
<feature type="transmembrane region" description="Helical" evidence="6">
    <location>
        <begin position="6"/>
        <end position="26"/>
    </location>
</feature>
<feature type="transmembrane region" description="Helical" evidence="6">
    <location>
        <begin position="223"/>
        <end position="243"/>
    </location>
</feature>
<dbReference type="GO" id="GO:0005886">
    <property type="term" value="C:plasma membrane"/>
    <property type="evidence" value="ECO:0007669"/>
    <property type="project" value="UniProtKB-SubCell"/>
</dbReference>
<dbReference type="AlphaFoldDB" id="A0A917T532"/>
<evidence type="ECO:0000256" key="5">
    <source>
        <dbReference type="ARBA" id="ARBA00023136"/>
    </source>
</evidence>
<reference evidence="8" key="2">
    <citation type="submission" date="2020-09" db="EMBL/GenBank/DDBJ databases">
        <authorList>
            <person name="Sun Q."/>
            <person name="Zhou Y."/>
        </authorList>
    </citation>
    <scope>NUCLEOTIDE SEQUENCE</scope>
    <source>
        <strain evidence="8">CGMCC 4.7308</strain>
    </source>
</reference>
<accession>A0A917T532</accession>
<keyword evidence="2" id="KW-1003">Cell membrane</keyword>
<evidence type="ECO:0000259" key="7">
    <source>
        <dbReference type="Pfam" id="PF00482"/>
    </source>
</evidence>
<feature type="domain" description="Type II secretion system protein GspF" evidence="7">
    <location>
        <begin position="110"/>
        <end position="236"/>
    </location>
</feature>
<protein>
    <recommendedName>
        <fullName evidence="7">Type II secretion system protein GspF domain-containing protein</fullName>
    </recommendedName>
</protein>
<keyword evidence="5 6" id="KW-0472">Membrane</keyword>
<feature type="transmembrane region" description="Helical" evidence="6">
    <location>
        <begin position="249"/>
        <end position="269"/>
    </location>
</feature>
<comment type="subcellular location">
    <subcellularLocation>
        <location evidence="1">Cell membrane</location>
        <topology evidence="1">Multi-pass membrane protein</topology>
    </subcellularLocation>
</comment>
<evidence type="ECO:0000256" key="6">
    <source>
        <dbReference type="SAM" id="Phobius"/>
    </source>
</evidence>
<dbReference type="RefSeq" id="WP_188943309.1">
    <property type="nucleotide sequence ID" value="NZ_BMNA01000007.1"/>
</dbReference>
<dbReference type="EMBL" id="BMNA01000007">
    <property type="protein sequence ID" value="GGM10078.1"/>
    <property type="molecule type" value="Genomic_DNA"/>
</dbReference>
<dbReference type="InterPro" id="IPR018076">
    <property type="entry name" value="T2SS_GspF_dom"/>
</dbReference>
<keyword evidence="4 6" id="KW-1133">Transmembrane helix</keyword>
<name>A0A917T532_9ACTN</name>
<evidence type="ECO:0000256" key="4">
    <source>
        <dbReference type="ARBA" id="ARBA00022989"/>
    </source>
</evidence>
<evidence type="ECO:0000256" key="2">
    <source>
        <dbReference type="ARBA" id="ARBA00022475"/>
    </source>
</evidence>
<reference evidence="8" key="1">
    <citation type="journal article" date="2014" name="Int. J. Syst. Evol. Microbiol.">
        <title>Complete genome sequence of Corynebacterium casei LMG S-19264T (=DSM 44701T), isolated from a smear-ripened cheese.</title>
        <authorList>
            <consortium name="US DOE Joint Genome Institute (JGI-PGF)"/>
            <person name="Walter F."/>
            <person name="Albersmeier A."/>
            <person name="Kalinowski J."/>
            <person name="Ruckert C."/>
        </authorList>
    </citation>
    <scope>NUCLEOTIDE SEQUENCE</scope>
    <source>
        <strain evidence="8">CGMCC 4.7308</strain>
    </source>
</reference>
<evidence type="ECO:0000256" key="1">
    <source>
        <dbReference type="ARBA" id="ARBA00004651"/>
    </source>
</evidence>
<evidence type="ECO:0000313" key="8">
    <source>
        <dbReference type="EMBL" id="GGM10078.1"/>
    </source>
</evidence>
<keyword evidence="3 6" id="KW-0812">Transmembrane</keyword>
<gene>
    <name evidence="8" type="ORF">GCM10011594_32500</name>
</gene>
<evidence type="ECO:0000313" key="9">
    <source>
        <dbReference type="Proteomes" id="UP000655208"/>
    </source>
</evidence>
<feature type="transmembrane region" description="Helical" evidence="6">
    <location>
        <begin position="72"/>
        <end position="90"/>
    </location>
</feature>
<dbReference type="Pfam" id="PF00482">
    <property type="entry name" value="T2SSF"/>
    <property type="match status" value="1"/>
</dbReference>
<organism evidence="8 9">
    <name type="scientific">Nakamurella endophytica</name>
    <dbReference type="NCBI Taxonomy" id="1748367"/>
    <lineage>
        <taxon>Bacteria</taxon>
        <taxon>Bacillati</taxon>
        <taxon>Actinomycetota</taxon>
        <taxon>Actinomycetes</taxon>
        <taxon>Nakamurellales</taxon>
        <taxon>Nakamurellaceae</taxon>
        <taxon>Nakamurella</taxon>
    </lineage>
</organism>
<dbReference type="PANTHER" id="PTHR35007:SF3">
    <property type="entry name" value="POSSIBLE CONSERVED ALANINE RICH MEMBRANE PROTEIN"/>
    <property type="match status" value="1"/>
</dbReference>
<dbReference type="Proteomes" id="UP000655208">
    <property type="component" value="Unassembled WGS sequence"/>
</dbReference>
<keyword evidence="9" id="KW-1185">Reference proteome</keyword>
<feature type="transmembrane region" description="Helical" evidence="6">
    <location>
        <begin position="47"/>
        <end position="66"/>
    </location>
</feature>
<comment type="caution">
    <text evidence="8">The sequence shown here is derived from an EMBL/GenBank/DDBJ whole genome shotgun (WGS) entry which is preliminary data.</text>
</comment>
<proteinExistence type="predicted"/>
<sequence length="319" mass="33544">MTGTMALTVLLGIGMGAGLLLIVVGLRGTTVDPTRPPSRAARAVAALRSPALSGRILAAAVVGVAVLALTRWPVAAAGLATLVLLWPKLFGGGAAEARQIASLEALVVWTESLRDTIAAHASLEHAIPASAVNAPELIRAPLVRLVGQIRARVPMDRALLNLAAELNDPSADLVIAALILNVRRRGDRLGEVLTGLASSAREELEMRRKISAGRAQLRRGMQMVVGVTVAIAVFLVVFSKTYIAPYSTVTGQLALAVVVGIFAAAFAWMRKLSVQAPVPPFLTRPDAQPDPLEARLVTTLVDNPMPTTGSGTLRRQVIR</sequence>